<dbReference type="GO" id="GO:0008270">
    <property type="term" value="F:zinc ion binding"/>
    <property type="evidence" value="ECO:0007669"/>
    <property type="project" value="InterPro"/>
</dbReference>
<gene>
    <name evidence="5" type="ORF">BN1708_014785</name>
    <name evidence="6" type="ORF">BN1723_006514</name>
</gene>
<evidence type="ECO:0000313" key="7">
    <source>
        <dbReference type="Proteomes" id="UP000044602"/>
    </source>
</evidence>
<dbReference type="STRING" id="100787.A0A0G4M0M0"/>
<name>A0A0G4M0M0_VERLO</name>
<keyword evidence="2" id="KW-0539">Nucleus</keyword>
<dbReference type="InterPro" id="IPR036864">
    <property type="entry name" value="Zn2-C6_fun-type_DNA-bd_sf"/>
</dbReference>
<dbReference type="SUPFAM" id="SSF57701">
    <property type="entry name" value="Zn2/Cys6 DNA-binding domain"/>
    <property type="match status" value="1"/>
</dbReference>
<dbReference type="GO" id="GO:0000981">
    <property type="term" value="F:DNA-binding transcription factor activity, RNA polymerase II-specific"/>
    <property type="evidence" value="ECO:0007669"/>
    <property type="project" value="InterPro"/>
</dbReference>
<evidence type="ECO:0000313" key="6">
    <source>
        <dbReference type="EMBL" id="CRK45213.1"/>
    </source>
</evidence>
<reference evidence="7 8" key="1">
    <citation type="submission" date="2015-05" db="EMBL/GenBank/DDBJ databases">
        <authorList>
            <person name="Fogelqvist Johan"/>
        </authorList>
    </citation>
    <scope>NUCLEOTIDE SEQUENCE [LARGE SCALE GENOMIC DNA]</scope>
    <source>
        <strain evidence="5">VL1</strain>
        <strain evidence="6">VL2</strain>
    </source>
</reference>
<feature type="region of interest" description="Disordered" evidence="3">
    <location>
        <begin position="99"/>
        <end position="143"/>
    </location>
</feature>
<evidence type="ECO:0000313" key="8">
    <source>
        <dbReference type="Proteomes" id="UP000045706"/>
    </source>
</evidence>
<feature type="region of interest" description="Disordered" evidence="3">
    <location>
        <begin position="159"/>
        <end position="188"/>
    </location>
</feature>
<dbReference type="Gene3D" id="4.10.240.10">
    <property type="entry name" value="Zn(2)-C6 fungal-type DNA-binding domain"/>
    <property type="match status" value="1"/>
</dbReference>
<dbReference type="SMART" id="SM00066">
    <property type="entry name" value="GAL4"/>
    <property type="match status" value="1"/>
</dbReference>
<feature type="non-terminal residue" evidence="5">
    <location>
        <position position="653"/>
    </location>
</feature>
<dbReference type="PANTHER" id="PTHR37534:SF20">
    <property type="entry name" value="PRO1A C6 ZINK-FINGER PROTEIN"/>
    <property type="match status" value="1"/>
</dbReference>
<protein>
    <recommendedName>
        <fullName evidence="4">Zn(2)-C6 fungal-type domain-containing protein</fullName>
    </recommendedName>
</protein>
<dbReference type="EMBL" id="CVQI01034606">
    <property type="protein sequence ID" value="CRK45213.1"/>
    <property type="molecule type" value="Genomic_DNA"/>
</dbReference>
<evidence type="ECO:0000259" key="4">
    <source>
        <dbReference type="PROSITE" id="PS50048"/>
    </source>
</evidence>
<dbReference type="CDD" id="cd00067">
    <property type="entry name" value="GAL4"/>
    <property type="match status" value="1"/>
</dbReference>
<comment type="subcellular location">
    <subcellularLocation>
        <location evidence="1">Nucleus</location>
    </subcellularLocation>
</comment>
<dbReference type="PROSITE" id="PS50048">
    <property type="entry name" value="ZN2_CY6_FUNGAL_2"/>
    <property type="match status" value="1"/>
</dbReference>
<dbReference type="AlphaFoldDB" id="A0A0G4M0M0"/>
<feature type="compositionally biased region" description="Polar residues" evidence="3">
    <location>
        <begin position="117"/>
        <end position="138"/>
    </location>
</feature>
<sequence length="653" mass="72775">MLKKFATNISQASHTMTSRARSSQGCWTCRLRRKKCDETRPICQGCSSLEITCHFEDAKPEWMDGGPRQKEAADQLKREVKIQANQRRERKYLQSFELAKSAPDDDEEASDSEHASVPSSINGSSQHGTNTSPATSHDTPPDLSAFQLDAVKSSIAEIAPEPEAMDQSDPSFQDSWKTPMPRTASTVTREEEGDLNFIMIYLDHVFPFLFPFYRPSLPEGGRGWVLSLLKSNKAVYHTALSLGSYYFSLVLDNSGSGHGACQLSNRRLLQAQQELSLRELQTEMAAINARGVSEYPRESVRVLNSIIQLLVFDIAVYNSTNWLMHVDAAISLFKQIIPLPHQWDERILQMGFAGMPSPPEGGLFMPWTTEQAALRTFGAYLFLTDVLTATSTERRPLLQDYHSSALDLGYARDEDKWNRTQIQFEQLFGCQTWVIHLVGEIASLDTWKKENKRAGSLSVTQLVNRAVTIEHALRSGIACLDGQCTRVASPGVGEFGDLPHPKHQKPSCRVYTDFSWSQKVDTLPLHTMVPIHTKVWAYAALTYLSVVVSGWQPSCPETASSIASAIELMTQLQSPVCVRTVMWPFCVVGCLTEPCHQQLLRDMVTSMGPLGALGSLRTALAVMEDVWARRDSLGQDWDTAACLQSLGHPVLMI</sequence>
<evidence type="ECO:0000256" key="3">
    <source>
        <dbReference type="SAM" id="MobiDB-lite"/>
    </source>
</evidence>
<dbReference type="PROSITE" id="PS00463">
    <property type="entry name" value="ZN2_CY6_FUNGAL_1"/>
    <property type="match status" value="1"/>
</dbReference>
<dbReference type="InterPro" id="IPR021858">
    <property type="entry name" value="Fun_TF"/>
</dbReference>
<dbReference type="Pfam" id="PF00172">
    <property type="entry name" value="Zn_clus"/>
    <property type="match status" value="1"/>
</dbReference>
<evidence type="ECO:0000313" key="5">
    <source>
        <dbReference type="EMBL" id="CRK27395.1"/>
    </source>
</evidence>
<feature type="domain" description="Zn(2)-C6 fungal-type" evidence="4">
    <location>
        <begin position="25"/>
        <end position="55"/>
    </location>
</feature>
<dbReference type="InterPro" id="IPR001138">
    <property type="entry name" value="Zn2Cys6_DnaBD"/>
</dbReference>
<keyword evidence="7" id="KW-1185">Reference proteome</keyword>
<dbReference type="Proteomes" id="UP000044602">
    <property type="component" value="Unassembled WGS sequence"/>
</dbReference>
<dbReference type="Pfam" id="PF11951">
    <property type="entry name" value="Fungal_trans_2"/>
    <property type="match status" value="1"/>
</dbReference>
<dbReference type="EMBL" id="CVQH01020385">
    <property type="protein sequence ID" value="CRK27395.1"/>
    <property type="molecule type" value="Genomic_DNA"/>
</dbReference>
<dbReference type="PANTHER" id="PTHR37534">
    <property type="entry name" value="TRANSCRIPTIONAL ACTIVATOR PROTEIN UGA3"/>
    <property type="match status" value="1"/>
</dbReference>
<organism evidence="5 7">
    <name type="scientific">Verticillium longisporum</name>
    <name type="common">Verticillium dahliae var. longisporum</name>
    <dbReference type="NCBI Taxonomy" id="100787"/>
    <lineage>
        <taxon>Eukaryota</taxon>
        <taxon>Fungi</taxon>
        <taxon>Dikarya</taxon>
        <taxon>Ascomycota</taxon>
        <taxon>Pezizomycotina</taxon>
        <taxon>Sordariomycetes</taxon>
        <taxon>Hypocreomycetidae</taxon>
        <taxon>Glomerellales</taxon>
        <taxon>Plectosphaerellaceae</taxon>
        <taxon>Verticillium</taxon>
    </lineage>
</organism>
<dbReference type="GO" id="GO:0005634">
    <property type="term" value="C:nucleus"/>
    <property type="evidence" value="ECO:0007669"/>
    <property type="project" value="UniProtKB-SubCell"/>
</dbReference>
<dbReference type="Proteomes" id="UP000045706">
    <property type="component" value="Unassembled WGS sequence"/>
</dbReference>
<proteinExistence type="predicted"/>
<evidence type="ECO:0000256" key="2">
    <source>
        <dbReference type="ARBA" id="ARBA00023242"/>
    </source>
</evidence>
<accession>A0A0G4M0M0</accession>
<evidence type="ECO:0000256" key="1">
    <source>
        <dbReference type="ARBA" id="ARBA00004123"/>
    </source>
</evidence>